<sequence>MTAAIINLSHEALERWKKEHAELVEQLTIAPGKPPAEGGSV</sequence>
<gene>
    <name evidence="1" type="ORF">ACFO3A_01160</name>
</gene>
<reference evidence="2" key="1">
    <citation type="journal article" date="2019" name="Int. J. Syst. Evol. Microbiol.">
        <title>The Global Catalogue of Microorganisms (GCM) 10K type strain sequencing project: providing services to taxonomists for standard genome sequencing and annotation.</title>
        <authorList>
            <consortium name="The Broad Institute Genomics Platform"/>
            <consortium name="The Broad Institute Genome Sequencing Center for Infectious Disease"/>
            <person name="Wu L."/>
            <person name="Ma J."/>
        </authorList>
    </citation>
    <scope>NUCLEOTIDE SEQUENCE [LARGE SCALE GENOMIC DNA]</scope>
    <source>
        <strain evidence="2">JCM 11650</strain>
    </source>
</reference>
<dbReference type="Proteomes" id="UP001595967">
    <property type="component" value="Unassembled WGS sequence"/>
</dbReference>
<accession>A0ABV9GS75</accession>
<organism evidence="1 2">
    <name type="scientific">Comamonas nitrativorans</name>
    <dbReference type="NCBI Taxonomy" id="108437"/>
    <lineage>
        <taxon>Bacteria</taxon>
        <taxon>Pseudomonadati</taxon>
        <taxon>Pseudomonadota</taxon>
        <taxon>Betaproteobacteria</taxon>
        <taxon>Burkholderiales</taxon>
        <taxon>Comamonadaceae</taxon>
        <taxon>Comamonas</taxon>
    </lineage>
</organism>
<comment type="caution">
    <text evidence="1">The sequence shown here is derived from an EMBL/GenBank/DDBJ whole genome shotgun (WGS) entry which is preliminary data.</text>
</comment>
<keyword evidence="2" id="KW-1185">Reference proteome</keyword>
<evidence type="ECO:0000313" key="2">
    <source>
        <dbReference type="Proteomes" id="UP001595967"/>
    </source>
</evidence>
<proteinExistence type="predicted"/>
<dbReference type="RefSeq" id="WP_377723206.1">
    <property type="nucleotide sequence ID" value="NZ_JBHSEW010000001.1"/>
</dbReference>
<evidence type="ECO:0000313" key="1">
    <source>
        <dbReference type="EMBL" id="MFC4620827.1"/>
    </source>
</evidence>
<dbReference type="EMBL" id="JBHSEW010000001">
    <property type="protein sequence ID" value="MFC4620827.1"/>
    <property type="molecule type" value="Genomic_DNA"/>
</dbReference>
<protein>
    <submittedName>
        <fullName evidence="1">Uncharacterized protein</fullName>
    </submittedName>
</protein>
<name>A0ABV9GS75_9BURK</name>